<keyword evidence="2 4" id="KW-0808">Transferase</keyword>
<dbReference type="InterPro" id="IPR029063">
    <property type="entry name" value="SAM-dependent_MTases_sf"/>
</dbReference>
<keyword evidence="5" id="KW-1185">Reference proteome</keyword>
<dbReference type="InterPro" id="IPR013216">
    <property type="entry name" value="Methyltransf_11"/>
</dbReference>
<dbReference type="SUPFAM" id="SSF53335">
    <property type="entry name" value="S-adenosyl-L-methionine-dependent methyltransferases"/>
    <property type="match status" value="1"/>
</dbReference>
<keyword evidence="1 4" id="KW-0489">Methyltransferase</keyword>
<dbReference type="PANTHER" id="PTHR13069">
    <property type="entry name" value="ALKYLATED DNA REPAIR PROTEIN ALKB HOMOLOG 8"/>
    <property type="match status" value="1"/>
</dbReference>
<gene>
    <name evidence="4" type="primary">TRM9_1</name>
    <name evidence="4" type="ORF">CU098_000777</name>
</gene>
<dbReference type="AlphaFoldDB" id="A0A367K8L6"/>
<dbReference type="GO" id="GO:0000049">
    <property type="term" value="F:tRNA binding"/>
    <property type="evidence" value="ECO:0007669"/>
    <property type="project" value="TreeGrafter"/>
</dbReference>
<evidence type="ECO:0000313" key="5">
    <source>
        <dbReference type="Proteomes" id="UP000253551"/>
    </source>
</evidence>
<sequence>IIFHLSFVLMISTKLTQLAIAVGVGVGTGIYVFKPLLQEYEQETNGTWLRPAVTTPTENQTDYEQKNVHEVYEVIANHFSDTRYKPWPVVENFLNSLKPGSLGADVGCGNGKYMGVNPNLMILGSDRSSNLIKIVYDRGLEGLVADGLNLPYRDHSFDFAISIAVIHHFASPERRLQAVKDLFKIVRPGGKVLVFVWALEQTKFSKRNFEPGQQDVFVPWKLTPKKGQATEQVSEENKVLSLKLQVMIETIIM</sequence>
<dbReference type="OrthoDB" id="271595at2759"/>
<dbReference type="GO" id="GO:0005634">
    <property type="term" value="C:nucleus"/>
    <property type="evidence" value="ECO:0007669"/>
    <property type="project" value="TreeGrafter"/>
</dbReference>
<feature type="non-terminal residue" evidence="4">
    <location>
        <position position="1"/>
    </location>
</feature>
<feature type="domain" description="Methyltransferase type 11" evidence="3">
    <location>
        <begin position="105"/>
        <end position="193"/>
    </location>
</feature>
<dbReference type="EMBL" id="PJQM01002056">
    <property type="protein sequence ID" value="RCH98528.1"/>
    <property type="molecule type" value="Genomic_DNA"/>
</dbReference>
<organism evidence="4 5">
    <name type="scientific">Rhizopus stolonifer</name>
    <name type="common">Rhizopus nigricans</name>
    <dbReference type="NCBI Taxonomy" id="4846"/>
    <lineage>
        <taxon>Eukaryota</taxon>
        <taxon>Fungi</taxon>
        <taxon>Fungi incertae sedis</taxon>
        <taxon>Mucoromycota</taxon>
        <taxon>Mucoromycotina</taxon>
        <taxon>Mucoromycetes</taxon>
        <taxon>Mucorales</taxon>
        <taxon>Mucorineae</taxon>
        <taxon>Rhizopodaceae</taxon>
        <taxon>Rhizopus</taxon>
    </lineage>
</organism>
<dbReference type="GO" id="GO:0002098">
    <property type="term" value="P:tRNA wobble uridine modification"/>
    <property type="evidence" value="ECO:0007669"/>
    <property type="project" value="TreeGrafter"/>
</dbReference>
<evidence type="ECO:0000313" key="4">
    <source>
        <dbReference type="EMBL" id="RCH98528.1"/>
    </source>
</evidence>
<dbReference type="CDD" id="cd02440">
    <property type="entry name" value="AdoMet_MTases"/>
    <property type="match status" value="1"/>
</dbReference>
<protein>
    <submittedName>
        <fullName evidence="4">tRNA methyltransferase, has a role in tRNA modification</fullName>
    </submittedName>
</protein>
<dbReference type="InterPro" id="IPR057394">
    <property type="entry name" value="PIGBOS1"/>
</dbReference>
<dbReference type="Pfam" id="PF23670">
    <property type="entry name" value="PIGBOS1"/>
    <property type="match status" value="1"/>
</dbReference>
<dbReference type="Gene3D" id="3.40.50.150">
    <property type="entry name" value="Vaccinia Virus protein VP39"/>
    <property type="match status" value="1"/>
</dbReference>
<proteinExistence type="predicted"/>
<dbReference type="PANTHER" id="PTHR13069:SF21">
    <property type="entry name" value="ALKYLATED DNA REPAIR PROTEIN ALKB HOMOLOG 8"/>
    <property type="match status" value="1"/>
</dbReference>
<dbReference type="InterPro" id="IPR051422">
    <property type="entry name" value="AlkB_tRNA_MeTrf/Diox"/>
</dbReference>
<dbReference type="GO" id="GO:0106335">
    <property type="term" value="F:tRNA (5-carboxymethyluridine(34)-5-O)-methyltransferase activity"/>
    <property type="evidence" value="ECO:0007669"/>
    <property type="project" value="TreeGrafter"/>
</dbReference>
<reference evidence="4 5" key="1">
    <citation type="journal article" date="2018" name="G3 (Bethesda)">
        <title>Phylogenetic and Phylogenomic Definition of Rhizopus Species.</title>
        <authorList>
            <person name="Gryganskyi A.P."/>
            <person name="Golan J."/>
            <person name="Dolatabadi S."/>
            <person name="Mondo S."/>
            <person name="Robb S."/>
            <person name="Idnurm A."/>
            <person name="Muszewska A."/>
            <person name="Steczkiewicz K."/>
            <person name="Masonjones S."/>
            <person name="Liao H.L."/>
            <person name="Gajdeczka M.T."/>
            <person name="Anike F."/>
            <person name="Vuek A."/>
            <person name="Anishchenko I.M."/>
            <person name="Voigt K."/>
            <person name="de Hoog G.S."/>
            <person name="Smith M.E."/>
            <person name="Heitman J."/>
            <person name="Vilgalys R."/>
            <person name="Stajich J.E."/>
        </authorList>
    </citation>
    <scope>NUCLEOTIDE SEQUENCE [LARGE SCALE GENOMIC DNA]</scope>
    <source>
        <strain evidence="4 5">LSU 92-RS-03</strain>
    </source>
</reference>
<evidence type="ECO:0000256" key="2">
    <source>
        <dbReference type="ARBA" id="ARBA00022679"/>
    </source>
</evidence>
<dbReference type="GO" id="GO:0005737">
    <property type="term" value="C:cytoplasm"/>
    <property type="evidence" value="ECO:0007669"/>
    <property type="project" value="TreeGrafter"/>
</dbReference>
<dbReference type="STRING" id="4846.A0A367K8L6"/>
<name>A0A367K8L6_RHIST</name>
<dbReference type="GO" id="GO:0030488">
    <property type="term" value="P:tRNA methylation"/>
    <property type="evidence" value="ECO:0007669"/>
    <property type="project" value="TreeGrafter"/>
</dbReference>
<dbReference type="Pfam" id="PF08241">
    <property type="entry name" value="Methyltransf_11"/>
    <property type="match status" value="1"/>
</dbReference>
<dbReference type="Proteomes" id="UP000253551">
    <property type="component" value="Unassembled WGS sequence"/>
</dbReference>
<comment type="caution">
    <text evidence="4">The sequence shown here is derived from an EMBL/GenBank/DDBJ whole genome shotgun (WGS) entry which is preliminary data.</text>
</comment>
<evidence type="ECO:0000259" key="3">
    <source>
        <dbReference type="Pfam" id="PF08241"/>
    </source>
</evidence>
<dbReference type="GO" id="GO:0008757">
    <property type="term" value="F:S-adenosylmethionine-dependent methyltransferase activity"/>
    <property type="evidence" value="ECO:0007669"/>
    <property type="project" value="InterPro"/>
</dbReference>
<evidence type="ECO:0000256" key="1">
    <source>
        <dbReference type="ARBA" id="ARBA00022603"/>
    </source>
</evidence>
<accession>A0A367K8L6</accession>